<dbReference type="EMBL" id="KB822722">
    <property type="protein sequence ID" value="ETN38914.1"/>
    <property type="molecule type" value="Genomic_DNA"/>
</dbReference>
<sequence length="451" mass="48607">MTQITHKTVLTSCIYILLGCRGIHAGVSDSQMQYAGSKSDSDSIPSDSTEDLTPWPTQRVPGMNLDEIISYENGHNFNLRPSRSVALANRQPKETLVTVTGTANTNTNSSSVANIPPDTTPPPDLSEAPNSLDHAVDKRKASTRPDPLYKHPDPNGPDGMPNYVAWFDRGCNFGNLPNWTWKRSSDDNSTNSRPPNGGGGAGDGAQDIIDRYLPYFRLNNKINKKLLQDRAAETRSDKLPYGAVRASGSITVYTDLDAFKQMVYTVHNGATDTQCGGGTPPVFSATTKAGAAAAKPSDKGSKTGDKKDAKNKNANGNARFGLAGADAKVGKRREGEDPGDWASEWYDYGDEADEDDEVEEHGYEDETKPASADAADVTATATAANAAAAAAVTEAVQQQQQQQQQQEEEKKNSRRGQEEIMQLYGPDGKPLPYDPDLFAAFLTATGTIWVN</sequence>
<evidence type="ECO:0000256" key="1">
    <source>
        <dbReference type="SAM" id="MobiDB-lite"/>
    </source>
</evidence>
<dbReference type="InParanoid" id="W2RT87"/>
<keyword evidence="2" id="KW-0732">Signal</keyword>
<dbReference type="AlphaFoldDB" id="W2RT87"/>
<feature type="compositionally biased region" description="Low complexity" evidence="1">
    <location>
        <begin position="395"/>
        <end position="405"/>
    </location>
</feature>
<dbReference type="PROSITE" id="PS51257">
    <property type="entry name" value="PROKAR_LIPOPROTEIN"/>
    <property type="match status" value="1"/>
</dbReference>
<feature type="compositionally biased region" description="Polar residues" evidence="1">
    <location>
        <begin position="182"/>
        <end position="194"/>
    </location>
</feature>
<feature type="compositionally biased region" description="Acidic residues" evidence="1">
    <location>
        <begin position="347"/>
        <end position="359"/>
    </location>
</feature>
<dbReference type="GeneID" id="19974295"/>
<name>W2RT87_CYPE1</name>
<feature type="region of interest" description="Disordered" evidence="1">
    <location>
        <begin position="182"/>
        <end position="205"/>
    </location>
</feature>
<feature type="region of interest" description="Disordered" evidence="1">
    <location>
        <begin position="101"/>
        <end position="157"/>
    </location>
</feature>
<keyword evidence="4" id="KW-1185">Reference proteome</keyword>
<dbReference type="RefSeq" id="XP_008719503.1">
    <property type="nucleotide sequence ID" value="XM_008721281.1"/>
</dbReference>
<evidence type="ECO:0000313" key="4">
    <source>
        <dbReference type="Proteomes" id="UP000030752"/>
    </source>
</evidence>
<evidence type="ECO:0000313" key="3">
    <source>
        <dbReference type="EMBL" id="ETN38914.1"/>
    </source>
</evidence>
<dbReference type="Proteomes" id="UP000030752">
    <property type="component" value="Unassembled WGS sequence"/>
</dbReference>
<feature type="region of interest" description="Disordered" evidence="1">
    <location>
        <begin position="33"/>
        <end position="59"/>
    </location>
</feature>
<feature type="compositionally biased region" description="Basic and acidic residues" evidence="1">
    <location>
        <begin position="296"/>
        <end position="311"/>
    </location>
</feature>
<feature type="signal peptide" evidence="2">
    <location>
        <begin position="1"/>
        <end position="25"/>
    </location>
</feature>
<protein>
    <submittedName>
        <fullName evidence="3">Uncharacterized protein</fullName>
    </submittedName>
</protein>
<reference evidence="3 4" key="1">
    <citation type="submission" date="2013-03" db="EMBL/GenBank/DDBJ databases">
        <title>The Genome Sequence of Phialophora europaea CBS 101466.</title>
        <authorList>
            <consortium name="The Broad Institute Genomics Platform"/>
            <person name="Cuomo C."/>
            <person name="de Hoog S."/>
            <person name="Gorbushina A."/>
            <person name="Walker B."/>
            <person name="Young S.K."/>
            <person name="Zeng Q."/>
            <person name="Gargeya S."/>
            <person name="Fitzgerald M."/>
            <person name="Haas B."/>
            <person name="Abouelleil A."/>
            <person name="Allen A.W."/>
            <person name="Alvarado L."/>
            <person name="Arachchi H.M."/>
            <person name="Berlin A.M."/>
            <person name="Chapman S.B."/>
            <person name="Gainer-Dewar J."/>
            <person name="Goldberg J."/>
            <person name="Griggs A."/>
            <person name="Gujja S."/>
            <person name="Hansen M."/>
            <person name="Howarth C."/>
            <person name="Imamovic A."/>
            <person name="Ireland A."/>
            <person name="Larimer J."/>
            <person name="McCowan C."/>
            <person name="Murphy C."/>
            <person name="Pearson M."/>
            <person name="Poon T.W."/>
            <person name="Priest M."/>
            <person name="Roberts A."/>
            <person name="Saif S."/>
            <person name="Shea T."/>
            <person name="Sisk P."/>
            <person name="Sykes S."/>
            <person name="Wortman J."/>
            <person name="Nusbaum C."/>
            <person name="Birren B."/>
        </authorList>
    </citation>
    <scope>NUCLEOTIDE SEQUENCE [LARGE SCALE GENOMIC DNA]</scope>
    <source>
        <strain evidence="3 4">CBS 101466</strain>
    </source>
</reference>
<feature type="compositionally biased region" description="Low complexity" evidence="1">
    <location>
        <begin position="101"/>
        <end position="114"/>
    </location>
</feature>
<gene>
    <name evidence="3" type="ORF">HMPREF1541_06956</name>
</gene>
<evidence type="ECO:0000256" key="2">
    <source>
        <dbReference type="SAM" id="SignalP"/>
    </source>
</evidence>
<feature type="region of interest" description="Disordered" evidence="1">
    <location>
        <begin position="287"/>
        <end position="375"/>
    </location>
</feature>
<dbReference type="VEuPathDB" id="FungiDB:HMPREF1541_06956"/>
<feature type="compositionally biased region" description="Basic and acidic residues" evidence="1">
    <location>
        <begin position="407"/>
        <end position="418"/>
    </location>
</feature>
<proteinExistence type="predicted"/>
<feature type="chain" id="PRO_5004823761" evidence="2">
    <location>
        <begin position="26"/>
        <end position="451"/>
    </location>
</feature>
<organism evidence="3 4">
    <name type="scientific">Cyphellophora europaea (strain CBS 101466)</name>
    <name type="common">Phialophora europaea</name>
    <dbReference type="NCBI Taxonomy" id="1220924"/>
    <lineage>
        <taxon>Eukaryota</taxon>
        <taxon>Fungi</taxon>
        <taxon>Dikarya</taxon>
        <taxon>Ascomycota</taxon>
        <taxon>Pezizomycotina</taxon>
        <taxon>Eurotiomycetes</taxon>
        <taxon>Chaetothyriomycetidae</taxon>
        <taxon>Chaetothyriales</taxon>
        <taxon>Cyphellophoraceae</taxon>
        <taxon>Cyphellophora</taxon>
    </lineage>
</organism>
<dbReference type="HOGENOM" id="CLU_606929_0_0_1"/>
<accession>W2RT87</accession>
<feature type="region of interest" description="Disordered" evidence="1">
    <location>
        <begin position="395"/>
        <end position="428"/>
    </location>
</feature>